<evidence type="ECO:0008006" key="4">
    <source>
        <dbReference type="Google" id="ProtNLM"/>
    </source>
</evidence>
<protein>
    <recommendedName>
        <fullName evidence="4">Lipoprotein</fullName>
    </recommendedName>
</protein>
<evidence type="ECO:0000313" key="2">
    <source>
        <dbReference type="EMBL" id="UOO89443.1"/>
    </source>
</evidence>
<dbReference type="EMBL" id="CP091511">
    <property type="protein sequence ID" value="UOO89443.1"/>
    <property type="molecule type" value="Genomic_DNA"/>
</dbReference>
<reference evidence="2 3" key="1">
    <citation type="journal article" date="2022" name="Res Sq">
        <title>Evolution of multicellular longitudinally dividing oral cavity symbionts (Neisseriaceae).</title>
        <authorList>
            <person name="Nyongesa S."/>
            <person name="Weber P."/>
            <person name="Bernet E."/>
            <person name="Pullido F."/>
            <person name="Nieckarz M."/>
            <person name="Delaby M."/>
            <person name="Nieves C."/>
            <person name="Viehboeck T."/>
            <person name="Krause N."/>
            <person name="Rivera-Millot A."/>
            <person name="Nakamura A."/>
            <person name="Vischer N."/>
            <person name="VanNieuwenhze M."/>
            <person name="Brun Y."/>
            <person name="Cava F."/>
            <person name="Bulgheresi S."/>
            <person name="Veyrier F."/>
        </authorList>
    </citation>
    <scope>NUCLEOTIDE SEQUENCE [LARGE SCALE GENOMIC DNA]</scope>
    <source>
        <strain evidence="2 3">SN4</strain>
    </source>
</reference>
<keyword evidence="1" id="KW-1133">Transmembrane helix</keyword>
<name>A0ABY4E290_9NEIS</name>
<evidence type="ECO:0000256" key="1">
    <source>
        <dbReference type="SAM" id="Phobius"/>
    </source>
</evidence>
<dbReference type="RefSeq" id="WP_058357134.1">
    <property type="nucleotide sequence ID" value="NZ_CABKVG010000010.1"/>
</dbReference>
<dbReference type="Proteomes" id="UP000832011">
    <property type="component" value="Chromosome"/>
</dbReference>
<accession>A0ABY4E290</accession>
<keyword evidence="3" id="KW-1185">Reference proteome</keyword>
<evidence type="ECO:0000313" key="3">
    <source>
        <dbReference type="Proteomes" id="UP000832011"/>
    </source>
</evidence>
<gene>
    <name evidence="2" type="ORF">LVJ82_00235</name>
</gene>
<keyword evidence="1" id="KW-0812">Transmembrane</keyword>
<keyword evidence="1" id="KW-0472">Membrane</keyword>
<feature type="transmembrane region" description="Helical" evidence="1">
    <location>
        <begin position="20"/>
        <end position="39"/>
    </location>
</feature>
<organism evidence="2 3">
    <name type="scientific">Vitreoscilla massiliensis</name>
    <dbReference type="NCBI Taxonomy" id="1689272"/>
    <lineage>
        <taxon>Bacteria</taxon>
        <taxon>Pseudomonadati</taxon>
        <taxon>Pseudomonadota</taxon>
        <taxon>Betaproteobacteria</taxon>
        <taxon>Neisseriales</taxon>
        <taxon>Neisseriaceae</taxon>
        <taxon>Vitreoscilla</taxon>
    </lineage>
</organism>
<sequence>MNSNQQDMPNSTRRLRMGQWMAVGTAVCVLSACSNSMYIGNRNGSKQARDAVEVRISAAVQTGMGVVVMTTPNLDSIGGWDFSRADDMVTFNMLRDSGMQWQNLDIPGQYFNAGPGHLYWHTKKEHSAHLQLVDGRTAYQVFIVAPGRYGLKASETVRPRSPLPVLSPQAKLKSGGLGKVLIAQIEATEYHQEPQWSNDRYSTKTATQSYCSLVHTASGACVQYSDYAYEYSSLDRAAGWYLATQSKQVPNLRLRVGLDQPFATFKVNPSEIVLVDGFYAENQNVGFNPNDCSASAGDEITCRVNRFTAVRMGTSLADFARTTPLAELGYPKAAEAFKNMRYEALQVHAQASNQNSRWGRVYEQRSR</sequence>
<proteinExistence type="predicted"/>